<dbReference type="Pfam" id="PF01593">
    <property type="entry name" value="Amino_oxidase"/>
    <property type="match status" value="1"/>
</dbReference>
<dbReference type="RefSeq" id="WP_183341478.1">
    <property type="nucleotide sequence ID" value="NZ_JACHNU010000002.1"/>
</dbReference>
<evidence type="ECO:0000313" key="5">
    <source>
        <dbReference type="EMBL" id="MBB4662353.1"/>
    </source>
</evidence>
<dbReference type="AlphaFoldDB" id="A0A840IDP3"/>
<dbReference type="Proteomes" id="UP000585272">
    <property type="component" value="Unassembled WGS sequence"/>
</dbReference>
<evidence type="ECO:0000259" key="4">
    <source>
        <dbReference type="Pfam" id="PF01593"/>
    </source>
</evidence>
<comment type="subunit">
    <text evidence="2">Interacts with COX5B; this interaction may contribute to localize PYROXD2 to the inner face of the inner mitochondrial membrane.</text>
</comment>
<accession>A0A840IDP3</accession>
<evidence type="ECO:0000256" key="1">
    <source>
        <dbReference type="ARBA" id="ARBA00037217"/>
    </source>
</evidence>
<keyword evidence="6" id="KW-1185">Reference proteome</keyword>
<dbReference type="PANTHER" id="PTHR10668:SF105">
    <property type="entry name" value="DEHYDROGENASE-RELATED"/>
    <property type="match status" value="1"/>
</dbReference>
<dbReference type="PANTHER" id="PTHR10668">
    <property type="entry name" value="PHYTOENE DEHYDROGENASE"/>
    <property type="match status" value="1"/>
</dbReference>
<name>A0A840IDP3_9ACTN</name>
<comment type="function">
    <text evidence="1">Probable oxidoreductase that may play a role as regulator of mitochondrial function.</text>
</comment>
<dbReference type="InterPro" id="IPR036188">
    <property type="entry name" value="FAD/NAD-bd_sf"/>
</dbReference>
<dbReference type="EMBL" id="JACHNU010000002">
    <property type="protein sequence ID" value="MBB4662353.1"/>
    <property type="molecule type" value="Genomic_DNA"/>
</dbReference>
<dbReference type="InterPro" id="IPR002937">
    <property type="entry name" value="Amino_oxidase"/>
</dbReference>
<proteinExistence type="predicted"/>
<gene>
    <name evidence="5" type="ORF">BDZ31_001939</name>
</gene>
<evidence type="ECO:0000256" key="3">
    <source>
        <dbReference type="ARBA" id="ARBA00040298"/>
    </source>
</evidence>
<dbReference type="SUPFAM" id="SSF51905">
    <property type="entry name" value="FAD/NAD(P)-binding domain"/>
    <property type="match status" value="1"/>
</dbReference>
<dbReference type="Gene3D" id="3.50.50.60">
    <property type="entry name" value="FAD/NAD(P)-binding domain"/>
    <property type="match status" value="2"/>
</dbReference>
<dbReference type="GO" id="GO:0016491">
    <property type="term" value="F:oxidoreductase activity"/>
    <property type="evidence" value="ECO:0007669"/>
    <property type="project" value="InterPro"/>
</dbReference>
<comment type="caution">
    <text evidence="5">The sequence shown here is derived from an EMBL/GenBank/DDBJ whole genome shotgun (WGS) entry which is preliminary data.</text>
</comment>
<evidence type="ECO:0000313" key="6">
    <source>
        <dbReference type="Proteomes" id="UP000585272"/>
    </source>
</evidence>
<evidence type="ECO:0000256" key="2">
    <source>
        <dbReference type="ARBA" id="ARBA00038825"/>
    </source>
</evidence>
<protein>
    <recommendedName>
        <fullName evidence="3">Pyridine nucleotide-disulfide oxidoreductase domain-containing protein 2</fullName>
    </recommendedName>
</protein>
<sequence length="507" mass="53481">MSRRVLVLGAGHNGLVAAIHLAEHGLDVTVLEHAPRPGGASSSTAATLPGFVHDHCAAFVPMSAVSPALTELELEREGLRWVVPPLVLAHPFEDGSAIALHRDVGATVASLGRAGAGWEAAMERLLPLVGPLTRSILSPIPPGPSALRLAAGLGRDLPEWTRRMLGSVEALGLDLFDGDRRATAWLAGSAQHSGLPPSTTVSGAFGFLLQLIGHSHGWPFPRGGMGELAGALLARAERAGARIRCGATVARIETRRGRVAGVLLASGERIAADAVLSTVSAGVLVRLLPDGALPTRLDRQLRRWRYGTGAFKLDYALSAPVPWAAEEPRGAAVVHVGGELAALSAAAQAASRGEVPERPALVVGQQTLFDDTRAPAGRHTLYVYGHVPAARPEVSDEELAGRFEAQLERFAPGFRDVVLARAIRSTEQSERENPSLVGGDLAGGSYELDQQMIFRPALRLMRYRAPLRGLYVGGASTHPGGAVHGISGRAAARALLADLRLRPWRTR</sequence>
<dbReference type="PRINTS" id="PR00419">
    <property type="entry name" value="ADXRDTASE"/>
</dbReference>
<reference evidence="5 6" key="1">
    <citation type="submission" date="2020-08" db="EMBL/GenBank/DDBJ databases">
        <title>Genomic Encyclopedia of Archaeal and Bacterial Type Strains, Phase II (KMG-II): from individual species to whole genera.</title>
        <authorList>
            <person name="Goeker M."/>
        </authorList>
    </citation>
    <scope>NUCLEOTIDE SEQUENCE [LARGE SCALE GENOMIC DNA]</scope>
    <source>
        <strain evidence="5 6">DSM 23288</strain>
    </source>
</reference>
<feature type="domain" description="Amine oxidase" evidence="4">
    <location>
        <begin position="14"/>
        <end position="496"/>
    </location>
</feature>
<organism evidence="5 6">
    <name type="scientific">Conexibacter arvalis</name>
    <dbReference type="NCBI Taxonomy" id="912552"/>
    <lineage>
        <taxon>Bacteria</taxon>
        <taxon>Bacillati</taxon>
        <taxon>Actinomycetota</taxon>
        <taxon>Thermoleophilia</taxon>
        <taxon>Solirubrobacterales</taxon>
        <taxon>Conexibacteraceae</taxon>
        <taxon>Conexibacter</taxon>
    </lineage>
</organism>